<evidence type="ECO:0000313" key="4">
    <source>
        <dbReference type="Proteomes" id="UP000127183"/>
    </source>
</evidence>
<protein>
    <submittedName>
        <fullName evidence="1">MDV099</fullName>
    </submittedName>
</protein>
<gene>
    <name evidence="1" type="primary">MDV099</name>
</gene>
<dbReference type="EMBL" id="KT833851">
    <property type="protein sequence ID" value="ALX81041.1"/>
    <property type="molecule type" value="Genomic_DNA"/>
</dbReference>
<evidence type="ECO:0000313" key="2">
    <source>
        <dbReference type="EMBL" id="ALX81159.1"/>
    </source>
</evidence>
<reference evidence="3 4" key="1">
    <citation type="submission" date="2015-09" db="EMBL/GenBank/DDBJ databases">
        <title>Protective Efficacy of a Recombinant Bacterial Artificial Chromosome Clone of a Very Virulent Marek's Disease Virus Containing a Reticuloendothelial Virus Long terminal Repeat.</title>
        <authorList>
            <person name="Mays J.K."/>
            <person name="Black-Pyrkosz A."/>
            <person name="Spatz S."/>
            <person name="Fadly A.M."/>
            <person name="Dunn J.R."/>
        </authorList>
    </citation>
    <scope>NUCLEOTIDE SEQUENCE [LARGE SCALE GENOMIC DNA]</scope>
    <source>
        <strain evidence="1">RMd5 REV LTR BAC p10</strain>
        <strain evidence="2">RMd5 REV LTR BAC p70</strain>
    </source>
</reference>
<evidence type="ECO:0000313" key="3">
    <source>
        <dbReference type="Proteomes" id="UP000103059"/>
    </source>
</evidence>
<accession>A0A0U3YTD0</accession>
<dbReference type="Proteomes" id="UP000103059">
    <property type="component" value="Genome"/>
</dbReference>
<name>A0A0U3YTD0_9ALPH</name>
<dbReference type="EMBL" id="KT833852">
    <property type="protein sequence ID" value="ALX81159.1"/>
    <property type="molecule type" value="Genomic_DNA"/>
</dbReference>
<organism evidence="1 3">
    <name type="scientific">Gallid alphaherpesvirus 2</name>
    <dbReference type="NCBI Taxonomy" id="10390"/>
    <lineage>
        <taxon>Viruses</taxon>
        <taxon>Duplodnaviria</taxon>
        <taxon>Heunggongvirae</taxon>
        <taxon>Peploviricota</taxon>
        <taxon>Herviviricetes</taxon>
        <taxon>Herpesvirales</taxon>
        <taxon>Orthoherpesviridae</taxon>
        <taxon>Alphaherpesvirinae</taxon>
        <taxon>Mardivirus</taxon>
        <taxon>Mardivirus gallidalpha2</taxon>
    </lineage>
</organism>
<dbReference type="Proteomes" id="UP000127183">
    <property type="component" value="Genome"/>
</dbReference>
<sequence length="132" mass="14756">MFAYRALVGWAPQSLIYFTTLLVDDKSLLCLVDGIQVFVYWAWPSQTMQSFSRTQFDSVGRSSLCARNAMLAFKLFEVHRRGYKPDTALCNWGGGGSRTLAATSISGSNQIRITMLWSGPGIGAWPKYKTRC</sequence>
<evidence type="ECO:0000313" key="1">
    <source>
        <dbReference type="EMBL" id="ALX81041.1"/>
    </source>
</evidence>
<proteinExistence type="predicted"/>